<dbReference type="AlphaFoldDB" id="A0A919E897"/>
<evidence type="ECO:0000313" key="2">
    <source>
        <dbReference type="Proteomes" id="UP000638313"/>
    </source>
</evidence>
<dbReference type="EMBL" id="BNBD01000001">
    <property type="protein sequence ID" value="GHF28029.1"/>
    <property type="molecule type" value="Genomic_DNA"/>
</dbReference>
<evidence type="ECO:0000313" key="1">
    <source>
        <dbReference type="EMBL" id="GHF28029.1"/>
    </source>
</evidence>
<dbReference type="Gene3D" id="2.130.10.10">
    <property type="entry name" value="YVTN repeat-like/Quinoprotein amine dehydrogenase"/>
    <property type="match status" value="1"/>
</dbReference>
<dbReference type="InterPro" id="IPR015943">
    <property type="entry name" value="WD40/YVTN_repeat-like_dom_sf"/>
</dbReference>
<dbReference type="InterPro" id="IPR036322">
    <property type="entry name" value="WD40_repeat_dom_sf"/>
</dbReference>
<dbReference type="SUPFAM" id="SSF50978">
    <property type="entry name" value="WD40 repeat-like"/>
    <property type="match status" value="1"/>
</dbReference>
<accession>A0A919E897</accession>
<dbReference type="RefSeq" id="WP_190127784.1">
    <property type="nucleotide sequence ID" value="NZ_BNBD01000001.1"/>
</dbReference>
<protein>
    <submittedName>
        <fullName evidence="1">Uncharacterized protein</fullName>
    </submittedName>
</protein>
<keyword evidence="2" id="KW-1185">Reference proteome</keyword>
<reference evidence="1" key="2">
    <citation type="submission" date="2020-09" db="EMBL/GenBank/DDBJ databases">
        <authorList>
            <person name="Sun Q."/>
            <person name="Ohkuma M."/>
        </authorList>
    </citation>
    <scope>NUCLEOTIDE SEQUENCE</scope>
    <source>
        <strain evidence="1">JCM 4059</strain>
    </source>
</reference>
<sequence>MWDLDVCPRFGHGQNHWYPVTVLGTTRLGGSELVLSAELALGEVKTWDLSTGAEEHELTDLGELTHVVTVTVGDASYVVTVTTENELDTWNIGEDFLESTVRLPAPATTLTAIPQGNLVRAVVGCADGGIHVWDTQKESTSHILTGVEGPVTELVAGEIDGESLMVSVHNATRVCLWSLTDGTLRQSIRLDRVRSIAMLGGRLFAAEQSQDDDHVRVRDLLTTSLLGSVLVASFQLMTISQVNGRPAPIPDRVHTITPLRRWCTDRQQGWPRRSPRLGLLLSRIGTPPDAADCPRHAHPGLVAGRTALWRRPCGRMGVAHRRRMGEGTAALLRPGLCTPRYCDDGRTSGRALVAVLELDGFEVVRLEAHWYEITKIKGITTGDPWRFPAYSVHCHVEEGSMQ</sequence>
<name>A0A919E897_9ACTN</name>
<gene>
    <name evidence="1" type="ORF">GCM10010218_06410</name>
</gene>
<reference evidence="1" key="1">
    <citation type="journal article" date="2014" name="Int. J. Syst. Evol. Microbiol.">
        <title>Complete genome sequence of Corynebacterium casei LMG S-19264T (=DSM 44701T), isolated from a smear-ripened cheese.</title>
        <authorList>
            <consortium name="US DOE Joint Genome Institute (JGI-PGF)"/>
            <person name="Walter F."/>
            <person name="Albersmeier A."/>
            <person name="Kalinowski J."/>
            <person name="Ruckert C."/>
        </authorList>
    </citation>
    <scope>NUCLEOTIDE SEQUENCE</scope>
    <source>
        <strain evidence="1">JCM 4059</strain>
    </source>
</reference>
<dbReference type="Proteomes" id="UP000638313">
    <property type="component" value="Unassembled WGS sequence"/>
</dbReference>
<proteinExistence type="predicted"/>
<organism evidence="1 2">
    <name type="scientific">Streptomyces mashuensis</name>
    <dbReference type="NCBI Taxonomy" id="33904"/>
    <lineage>
        <taxon>Bacteria</taxon>
        <taxon>Bacillati</taxon>
        <taxon>Actinomycetota</taxon>
        <taxon>Actinomycetes</taxon>
        <taxon>Kitasatosporales</taxon>
        <taxon>Streptomycetaceae</taxon>
        <taxon>Streptomyces</taxon>
    </lineage>
</organism>
<comment type="caution">
    <text evidence="1">The sequence shown here is derived from an EMBL/GenBank/DDBJ whole genome shotgun (WGS) entry which is preliminary data.</text>
</comment>